<keyword evidence="1" id="KW-0479">Metal-binding</keyword>
<dbReference type="AlphaFoldDB" id="A0A6C0JFU1"/>
<feature type="domain" description="RING-type" evidence="4">
    <location>
        <begin position="108"/>
        <end position="148"/>
    </location>
</feature>
<evidence type="ECO:0000256" key="2">
    <source>
        <dbReference type="ARBA" id="ARBA00022771"/>
    </source>
</evidence>
<reference evidence="5" key="1">
    <citation type="journal article" date="2020" name="Nature">
        <title>Giant virus diversity and host interactions through global metagenomics.</title>
        <authorList>
            <person name="Schulz F."/>
            <person name="Roux S."/>
            <person name="Paez-Espino D."/>
            <person name="Jungbluth S."/>
            <person name="Walsh D.A."/>
            <person name="Denef V.J."/>
            <person name="McMahon K.D."/>
            <person name="Konstantinidis K.T."/>
            <person name="Eloe-Fadrosh E.A."/>
            <person name="Kyrpides N.C."/>
            <person name="Woyke T."/>
        </authorList>
    </citation>
    <scope>NUCLEOTIDE SEQUENCE</scope>
    <source>
        <strain evidence="5">GVMAG-M-3300027708-51</strain>
    </source>
</reference>
<dbReference type="GO" id="GO:0008270">
    <property type="term" value="F:zinc ion binding"/>
    <property type="evidence" value="ECO:0007669"/>
    <property type="project" value="UniProtKB-KW"/>
</dbReference>
<dbReference type="PANTHER" id="PTHR14155:SF627">
    <property type="entry name" value="OS06G0192800 PROTEIN"/>
    <property type="match status" value="1"/>
</dbReference>
<dbReference type="InterPro" id="IPR001841">
    <property type="entry name" value="Znf_RING"/>
</dbReference>
<dbReference type="PROSITE" id="PS50089">
    <property type="entry name" value="ZF_RING_2"/>
    <property type="match status" value="1"/>
</dbReference>
<keyword evidence="2" id="KW-0863">Zinc-finger</keyword>
<protein>
    <recommendedName>
        <fullName evidence="4">RING-type domain-containing protein</fullName>
    </recommendedName>
</protein>
<dbReference type="Gene3D" id="3.30.40.10">
    <property type="entry name" value="Zinc/RING finger domain, C3HC4 (zinc finger)"/>
    <property type="match status" value="1"/>
</dbReference>
<dbReference type="InterPro" id="IPR013083">
    <property type="entry name" value="Znf_RING/FYVE/PHD"/>
</dbReference>
<dbReference type="SMART" id="SM00184">
    <property type="entry name" value="RING"/>
    <property type="match status" value="1"/>
</dbReference>
<sequence length="160" mass="18225">MLPHLVPLLRDIVENETQFARLAVRLPEATRNRVMANRHRQTMVMLDILRTAVYTPRPRQLVPRANFTIDLTGDLMRTFHEPVPVIPTNAQIASAVELNAGPPVNELCAICQDSFVGPCTRLSRCGHHFHQPCIMEWFGTSVRCPVCRNDIRGEDEEEEE</sequence>
<evidence type="ECO:0000313" key="5">
    <source>
        <dbReference type="EMBL" id="QHU04492.1"/>
    </source>
</evidence>
<keyword evidence="3" id="KW-0862">Zinc</keyword>
<evidence type="ECO:0000256" key="3">
    <source>
        <dbReference type="ARBA" id="ARBA00022833"/>
    </source>
</evidence>
<organism evidence="5">
    <name type="scientific">viral metagenome</name>
    <dbReference type="NCBI Taxonomy" id="1070528"/>
    <lineage>
        <taxon>unclassified sequences</taxon>
        <taxon>metagenomes</taxon>
        <taxon>organismal metagenomes</taxon>
    </lineage>
</organism>
<evidence type="ECO:0000259" key="4">
    <source>
        <dbReference type="PROSITE" id="PS50089"/>
    </source>
</evidence>
<evidence type="ECO:0000256" key="1">
    <source>
        <dbReference type="ARBA" id="ARBA00022723"/>
    </source>
</evidence>
<accession>A0A6C0JFU1</accession>
<proteinExistence type="predicted"/>
<dbReference type="Pfam" id="PF13639">
    <property type="entry name" value="zf-RING_2"/>
    <property type="match status" value="1"/>
</dbReference>
<dbReference type="SUPFAM" id="SSF57850">
    <property type="entry name" value="RING/U-box"/>
    <property type="match status" value="1"/>
</dbReference>
<dbReference type="InterPro" id="IPR053238">
    <property type="entry name" value="RING-H2_zinc_finger"/>
</dbReference>
<dbReference type="EMBL" id="MN740401">
    <property type="protein sequence ID" value="QHU04492.1"/>
    <property type="molecule type" value="Genomic_DNA"/>
</dbReference>
<dbReference type="PANTHER" id="PTHR14155">
    <property type="entry name" value="RING FINGER DOMAIN-CONTAINING"/>
    <property type="match status" value="1"/>
</dbReference>
<name>A0A6C0JFU1_9ZZZZ</name>